<dbReference type="EMBL" id="LR828253">
    <property type="protein sequence ID" value="CAD0322066.1"/>
    <property type="molecule type" value="Genomic_DNA"/>
</dbReference>
<evidence type="ECO:0008006" key="2">
    <source>
        <dbReference type="Google" id="ProtNLM"/>
    </source>
</evidence>
<dbReference type="RefSeq" id="WP_043908781.1">
    <property type="nucleotide sequence ID" value="NZ_CP018728.1"/>
</dbReference>
<accession>A0A6V7CU35</accession>
<protein>
    <recommendedName>
        <fullName evidence="2">DUF2971 domain-containing protein</fullName>
    </recommendedName>
</protein>
<dbReference type="Pfam" id="PF11185">
    <property type="entry name" value="DUF2971"/>
    <property type="match status" value="1"/>
</dbReference>
<dbReference type="InterPro" id="IPR021352">
    <property type="entry name" value="DUF2971"/>
</dbReference>
<proteinExistence type="predicted"/>
<dbReference type="AlphaFoldDB" id="A0A6V7CU35"/>
<sequence>MGGKIYKYFSPKVADLVFNNAGVTLKLSLPKDFNDPYELFLTVDYLSDPDALACYEEAIGSIPQNPTTCFSSSPSISPMWAHYGHNAAGFIIEFDEAELKECFPESNFGDVTYQNEPSEGLTDMLYRVCHIGKPRYTYMLRNGAYFAAYFTKAACWSYEMERRMVVQMEHVRASNGLLLMDVPVQCITSIITGARADPEFVESMKMRAKLFSCSFFTMKIGRSTINPYFIDSCRETCVFDGVEISRAAATCNSCGEPVRGGNEECSWCQIDDGLRREAAMKNPYRMLHRFGRLESYIQAMDQITNGIRKSDD</sequence>
<name>A0A6V7CU35_9XANT</name>
<evidence type="ECO:0000313" key="1">
    <source>
        <dbReference type="EMBL" id="CAD0322054.1"/>
    </source>
</evidence>
<reference evidence="1" key="1">
    <citation type="submission" date="2020-07" db="EMBL/GenBank/DDBJ databases">
        <authorList>
            <person name="Pothier F. J."/>
        </authorList>
    </citation>
    <scope>NUCLEOTIDE SEQUENCE</scope>
    <source>
        <strain evidence="1">CFBP 8129</strain>
    </source>
</reference>
<dbReference type="EMBL" id="LR828253">
    <property type="protein sequence ID" value="CAD0322054.1"/>
    <property type="molecule type" value="Genomic_DNA"/>
</dbReference>
<gene>
    <name evidence="1" type="ORF">CFBP8129_16720</name>
</gene>
<organism evidence="1">
    <name type="scientific">Xanthomonas hortorum pv. gardneri</name>
    <dbReference type="NCBI Taxonomy" id="2754056"/>
    <lineage>
        <taxon>Bacteria</taxon>
        <taxon>Pseudomonadati</taxon>
        <taxon>Pseudomonadota</taxon>
        <taxon>Gammaproteobacteria</taxon>
        <taxon>Lysobacterales</taxon>
        <taxon>Lysobacteraceae</taxon>
        <taxon>Xanthomonas</taxon>
    </lineage>
</organism>